<evidence type="ECO:0000256" key="1">
    <source>
        <dbReference type="SAM" id="MobiDB-lite"/>
    </source>
</evidence>
<dbReference type="AlphaFoldDB" id="A0A1V9Y354"/>
<accession>A0A1V9Y354</accession>
<proteinExistence type="predicted"/>
<organism evidence="2 3">
    <name type="scientific">Tropilaelaps mercedesae</name>
    <dbReference type="NCBI Taxonomy" id="418985"/>
    <lineage>
        <taxon>Eukaryota</taxon>
        <taxon>Metazoa</taxon>
        <taxon>Ecdysozoa</taxon>
        <taxon>Arthropoda</taxon>
        <taxon>Chelicerata</taxon>
        <taxon>Arachnida</taxon>
        <taxon>Acari</taxon>
        <taxon>Parasitiformes</taxon>
        <taxon>Mesostigmata</taxon>
        <taxon>Gamasina</taxon>
        <taxon>Dermanyssoidea</taxon>
        <taxon>Laelapidae</taxon>
        <taxon>Tropilaelaps</taxon>
    </lineage>
</organism>
<evidence type="ECO:0000313" key="2">
    <source>
        <dbReference type="EMBL" id="OQR80018.1"/>
    </source>
</evidence>
<dbReference type="Proteomes" id="UP000192247">
    <property type="component" value="Unassembled WGS sequence"/>
</dbReference>
<keyword evidence="3" id="KW-1185">Reference proteome</keyword>
<dbReference type="EMBL" id="MNPL01000435">
    <property type="protein sequence ID" value="OQR80018.1"/>
    <property type="molecule type" value="Genomic_DNA"/>
</dbReference>
<protein>
    <submittedName>
        <fullName evidence="2">Uncharacterized protein</fullName>
    </submittedName>
</protein>
<evidence type="ECO:0000313" key="3">
    <source>
        <dbReference type="Proteomes" id="UP000192247"/>
    </source>
</evidence>
<name>A0A1V9Y354_9ACAR</name>
<reference evidence="2 3" key="1">
    <citation type="journal article" date="2017" name="Gigascience">
        <title>Draft genome of the honey bee ectoparasitic mite, Tropilaelaps mercedesae, is shaped by the parasitic life history.</title>
        <authorList>
            <person name="Dong X."/>
            <person name="Armstrong S.D."/>
            <person name="Xia D."/>
            <person name="Makepeace B.L."/>
            <person name="Darby A.C."/>
            <person name="Kadowaki T."/>
        </authorList>
    </citation>
    <scope>NUCLEOTIDE SEQUENCE [LARGE SCALE GENOMIC DNA]</scope>
    <source>
        <strain evidence="2">Wuxi-XJTLU</strain>
    </source>
</reference>
<feature type="region of interest" description="Disordered" evidence="1">
    <location>
        <begin position="1"/>
        <end position="96"/>
    </location>
</feature>
<feature type="region of interest" description="Disordered" evidence="1">
    <location>
        <begin position="226"/>
        <end position="246"/>
    </location>
</feature>
<gene>
    <name evidence="2" type="ORF">BIW11_00065</name>
</gene>
<feature type="region of interest" description="Disordered" evidence="1">
    <location>
        <begin position="115"/>
        <end position="134"/>
    </location>
</feature>
<dbReference type="InParanoid" id="A0A1V9Y354"/>
<feature type="compositionally biased region" description="Basic and acidic residues" evidence="1">
    <location>
        <begin position="56"/>
        <end position="69"/>
    </location>
</feature>
<dbReference type="OrthoDB" id="10538132at2759"/>
<feature type="compositionally biased region" description="Basic and acidic residues" evidence="1">
    <location>
        <begin position="1"/>
        <end position="15"/>
    </location>
</feature>
<sequence>MSGGNRARERRTVRDEQEEMTIRRWLNRREESITQPEPTMLSENPKEVKGSGIKLPKTEGTRTHREDARGILSNRRAKSGAAVKESPMSNPTPQCSVGVAKKVQFSEDDIIQVISPHPKNTPFVKPDRSQSRKLRRTAARMKLYKKKYGTPLPEEYYDITPPSLVEALDKEMADQIRKKLRSKIMSQIRLQQLSTRSSDDDHLPLLNKCDKPNCGKKGSCVAECSKASKGPSVTPASSDRHVEDGWSPEKKQCFQYWRRYQRYRRSKG</sequence>
<comment type="caution">
    <text evidence="2">The sequence shown here is derived from an EMBL/GenBank/DDBJ whole genome shotgun (WGS) entry which is preliminary data.</text>
</comment>